<dbReference type="VEuPathDB" id="FungiDB:DEHA2E05346g"/>
<evidence type="ECO:0000313" key="4">
    <source>
        <dbReference type="EMBL" id="CAG87778.1"/>
    </source>
</evidence>
<evidence type="ECO:0000259" key="3">
    <source>
        <dbReference type="PROSITE" id="PS50181"/>
    </source>
</evidence>
<dbReference type="SMART" id="SM00256">
    <property type="entry name" value="FBOX"/>
    <property type="match status" value="1"/>
</dbReference>
<dbReference type="InParanoid" id="Q6BQG9"/>
<dbReference type="Gene3D" id="3.80.10.10">
    <property type="entry name" value="Ribonuclease Inhibitor"/>
    <property type="match status" value="1"/>
</dbReference>
<dbReference type="InterPro" id="IPR019734">
    <property type="entry name" value="TPR_rpt"/>
</dbReference>
<evidence type="ECO:0000256" key="2">
    <source>
        <dbReference type="ARBA" id="ARBA00022803"/>
    </source>
</evidence>
<dbReference type="InterPro" id="IPR032675">
    <property type="entry name" value="LRR_dom_sf"/>
</dbReference>
<dbReference type="InterPro" id="IPR001810">
    <property type="entry name" value="F-box_dom"/>
</dbReference>
<dbReference type="eggNOG" id="ENOG502QRSD">
    <property type="taxonomic scope" value="Eukaryota"/>
</dbReference>
<dbReference type="SUPFAM" id="SSF81383">
    <property type="entry name" value="F-box domain"/>
    <property type="match status" value="1"/>
</dbReference>
<gene>
    <name evidence="4" type="ordered locus">DEHA2E05346g</name>
</gene>
<keyword evidence="5" id="KW-1185">Reference proteome</keyword>
<dbReference type="STRING" id="284592.Q6BQG9"/>
<dbReference type="Proteomes" id="UP000000599">
    <property type="component" value="Chromosome E"/>
</dbReference>
<dbReference type="FunCoup" id="Q6BQG9">
    <property type="interactions" value="112"/>
</dbReference>
<keyword evidence="2" id="KW-0802">TPR repeat</keyword>
<name>Q6BQG9_DEBHA</name>
<protein>
    <submittedName>
        <fullName evidence="4">DEHA2E05346p</fullName>
    </submittedName>
</protein>
<dbReference type="PROSITE" id="PS50181">
    <property type="entry name" value="FBOX"/>
    <property type="match status" value="1"/>
</dbReference>
<dbReference type="Gene3D" id="1.25.40.10">
    <property type="entry name" value="Tetratricopeptide repeat domain"/>
    <property type="match status" value="1"/>
</dbReference>
<dbReference type="AlphaFoldDB" id="Q6BQG9"/>
<dbReference type="GO" id="GO:0051879">
    <property type="term" value="F:Hsp90 protein binding"/>
    <property type="evidence" value="ECO:0007669"/>
    <property type="project" value="TreeGrafter"/>
</dbReference>
<evidence type="ECO:0000256" key="1">
    <source>
        <dbReference type="ARBA" id="ARBA00022737"/>
    </source>
</evidence>
<dbReference type="RefSeq" id="XP_459551.1">
    <property type="nucleotide sequence ID" value="XM_459551.1"/>
</dbReference>
<dbReference type="OrthoDB" id="629492at2759"/>
<sequence>MPLDQETINDKLNLAILYFKSSDYEKALNLYNQLILQCQSYTIDELKLIRVNIYNLNETPLVGPIVHPKLGSLLDQRAATYEKLDQLDKSLKDGEKLIRHEPISCKGYLRVAKVLLIIKKEVDAYKTLQRGNYIICNAIEKYNIAVPEKLFNSLKSQYKTLNRRLKQQKEQYSNNNVINKSLDKSLEKMLALKRTKSVSSTSSKKSKKTLDPFNYLPLEIIELIFQAFNLKDVLRCHLVSSKWYNLLVNIPSLYTSKISFKPRITTNEFINGVKLIKKVIDKSYSKQIKMLKLRSTANNVQLFKMIELLISEKQLKLQGLDVINKYLSFEFFINKLYKTNWNVSNLNSLQFLRLGIRSSLKCENLIFKMMTQLKSLEIIIIDNESSGASMSLIPNNSKFHDLIRIDDKPYDTLECLSIVNHPKLMRDNNQSRVGNDTYNPYPPFILKNFPNLTSLCIVSYDFTNRQTQFQDFLSRSTNLTSLYLENNEKISIKNFLQDLIVCDATFRLRKLTIREKSVSGAVHLNEMNDLYIPSLHYLTYLDVYASSLSIKGLFKLLKIANFNNELHTLFIGNSNYLYFKNDKISIHHNLKISLYDILGVVPNLRKLYLNEIELDNSSMRFFRNDLVDNIGLKNIKLQVLDISFCKQVDGIGLMNLFSFNLKSSDDNKLFKLQELIIDGMEFNQDTLKILIKRGYVERIRNDPLKSKWKQYGLTTLVPDL</sequence>
<proteinExistence type="predicted"/>
<dbReference type="OMA" id="ISCKGYL"/>
<dbReference type="SUPFAM" id="SSF48452">
    <property type="entry name" value="TPR-like"/>
    <property type="match status" value="1"/>
</dbReference>
<reference evidence="4 5" key="1">
    <citation type="journal article" date="2004" name="Nature">
        <title>Genome evolution in yeasts.</title>
        <authorList>
            <consortium name="Genolevures"/>
            <person name="Dujon B."/>
            <person name="Sherman D."/>
            <person name="Fischer G."/>
            <person name="Durrens P."/>
            <person name="Casaregola S."/>
            <person name="Lafontaine I."/>
            <person name="de Montigny J."/>
            <person name="Marck C."/>
            <person name="Neuveglise C."/>
            <person name="Talla E."/>
            <person name="Goffard N."/>
            <person name="Frangeul L."/>
            <person name="Aigle M."/>
            <person name="Anthouard V."/>
            <person name="Babour A."/>
            <person name="Barbe V."/>
            <person name="Barnay S."/>
            <person name="Blanchin S."/>
            <person name="Beckerich J.M."/>
            <person name="Beyne E."/>
            <person name="Bleykasten C."/>
            <person name="Boisrame A."/>
            <person name="Boyer J."/>
            <person name="Cattolico L."/>
            <person name="Confanioleri F."/>
            <person name="de Daruvar A."/>
            <person name="Despons L."/>
            <person name="Fabre E."/>
            <person name="Fairhead C."/>
            <person name="Ferry-Dumazet H."/>
            <person name="Groppi A."/>
            <person name="Hantraye F."/>
            <person name="Hennequin C."/>
            <person name="Jauniaux N."/>
            <person name="Joyet P."/>
            <person name="Kachouri R."/>
            <person name="Kerrest A."/>
            <person name="Koszul R."/>
            <person name="Lemaire M."/>
            <person name="Lesur I."/>
            <person name="Ma L."/>
            <person name="Muller H."/>
            <person name="Nicaud J.M."/>
            <person name="Nikolski M."/>
            <person name="Oztas S."/>
            <person name="Ozier-Kalogeropoulos O."/>
            <person name="Pellenz S."/>
            <person name="Potier S."/>
            <person name="Richard G.F."/>
            <person name="Straub M.L."/>
            <person name="Suleau A."/>
            <person name="Swennene D."/>
            <person name="Tekaia F."/>
            <person name="Wesolowski-Louvel M."/>
            <person name="Westhof E."/>
            <person name="Wirth B."/>
            <person name="Zeniou-Meyer M."/>
            <person name="Zivanovic I."/>
            <person name="Bolotin-Fukuhara M."/>
            <person name="Thierry A."/>
            <person name="Bouchier C."/>
            <person name="Caudron B."/>
            <person name="Scarpelli C."/>
            <person name="Gaillardin C."/>
            <person name="Weissenbach J."/>
            <person name="Wincker P."/>
            <person name="Souciet J.L."/>
        </authorList>
    </citation>
    <scope>NUCLEOTIDE SEQUENCE [LARGE SCALE GENOMIC DNA]</scope>
    <source>
        <strain evidence="5">ATCC 36239 / CBS 767 / BCRC 21394 / JCM 1990 / NBRC 0083 / IGC 2968</strain>
    </source>
</reference>
<dbReference type="EMBL" id="CR382137">
    <property type="protein sequence ID" value="CAG87778.1"/>
    <property type="molecule type" value="Genomic_DNA"/>
</dbReference>
<dbReference type="SUPFAM" id="SSF52047">
    <property type="entry name" value="RNI-like"/>
    <property type="match status" value="1"/>
</dbReference>
<dbReference type="PANTHER" id="PTHR22904:SF523">
    <property type="entry name" value="STRESS-INDUCED-PHOSPHOPROTEIN 1"/>
    <property type="match status" value="1"/>
</dbReference>
<accession>Q6BQG9</accession>
<keyword evidence="1" id="KW-0677">Repeat</keyword>
<dbReference type="KEGG" id="dha:DEHA2E05346g"/>
<feature type="domain" description="F-box" evidence="3">
    <location>
        <begin position="210"/>
        <end position="257"/>
    </location>
</feature>
<dbReference type="HOGENOM" id="CLU_023422_0_0_1"/>
<dbReference type="InterPro" id="IPR011990">
    <property type="entry name" value="TPR-like_helical_dom_sf"/>
</dbReference>
<dbReference type="PANTHER" id="PTHR22904">
    <property type="entry name" value="TPR REPEAT CONTAINING PROTEIN"/>
    <property type="match status" value="1"/>
</dbReference>
<dbReference type="Pfam" id="PF12937">
    <property type="entry name" value="F-box-like"/>
    <property type="match status" value="1"/>
</dbReference>
<evidence type="ECO:0000313" key="5">
    <source>
        <dbReference type="Proteomes" id="UP000000599"/>
    </source>
</evidence>
<organism evidence="4 5">
    <name type="scientific">Debaryomyces hansenii (strain ATCC 36239 / CBS 767 / BCRC 21394 / JCM 1990 / NBRC 0083 / IGC 2968)</name>
    <name type="common">Yeast</name>
    <name type="synonym">Torulaspora hansenii</name>
    <dbReference type="NCBI Taxonomy" id="284592"/>
    <lineage>
        <taxon>Eukaryota</taxon>
        <taxon>Fungi</taxon>
        <taxon>Dikarya</taxon>
        <taxon>Ascomycota</taxon>
        <taxon>Saccharomycotina</taxon>
        <taxon>Pichiomycetes</taxon>
        <taxon>Debaryomycetaceae</taxon>
        <taxon>Debaryomyces</taxon>
    </lineage>
</organism>
<dbReference type="GeneID" id="2902449"/>
<dbReference type="SMART" id="SM00028">
    <property type="entry name" value="TPR"/>
    <property type="match status" value="2"/>
</dbReference>
<dbReference type="InterPro" id="IPR036047">
    <property type="entry name" value="F-box-like_dom_sf"/>
</dbReference>